<protein>
    <submittedName>
        <fullName evidence="2">Uncharacterized protein</fullName>
    </submittedName>
</protein>
<comment type="caution">
    <text evidence="2">The sequence shown here is derived from an EMBL/GenBank/DDBJ whole genome shotgun (WGS) entry which is preliminary data.</text>
</comment>
<dbReference type="Proteomes" id="UP000466442">
    <property type="component" value="Unassembled WGS sequence"/>
</dbReference>
<gene>
    <name evidence="2" type="ORF">GE061_015640</name>
</gene>
<evidence type="ECO:0000256" key="1">
    <source>
        <dbReference type="SAM" id="MobiDB-lite"/>
    </source>
</evidence>
<feature type="region of interest" description="Disordered" evidence="1">
    <location>
        <begin position="181"/>
        <end position="205"/>
    </location>
</feature>
<feature type="region of interest" description="Disordered" evidence="1">
    <location>
        <begin position="56"/>
        <end position="97"/>
    </location>
</feature>
<feature type="compositionally biased region" description="Basic and acidic residues" evidence="1">
    <location>
        <begin position="83"/>
        <end position="95"/>
    </location>
</feature>
<feature type="region of interest" description="Disordered" evidence="1">
    <location>
        <begin position="296"/>
        <end position="330"/>
    </location>
</feature>
<name>A0A8S9XPC4_APOLU</name>
<feature type="compositionally biased region" description="Basic and acidic residues" evidence="1">
    <location>
        <begin position="61"/>
        <end position="73"/>
    </location>
</feature>
<reference evidence="2" key="1">
    <citation type="journal article" date="2021" name="Mol. Ecol. Resour.">
        <title>Apolygus lucorum genome provides insights into omnivorousness and mesophyll feeding.</title>
        <authorList>
            <person name="Liu Y."/>
            <person name="Liu H."/>
            <person name="Wang H."/>
            <person name="Huang T."/>
            <person name="Liu B."/>
            <person name="Yang B."/>
            <person name="Yin L."/>
            <person name="Li B."/>
            <person name="Zhang Y."/>
            <person name="Zhang S."/>
            <person name="Jiang F."/>
            <person name="Zhang X."/>
            <person name="Ren Y."/>
            <person name="Wang B."/>
            <person name="Wang S."/>
            <person name="Lu Y."/>
            <person name="Wu K."/>
            <person name="Fan W."/>
            <person name="Wang G."/>
        </authorList>
    </citation>
    <scope>NUCLEOTIDE SEQUENCE</scope>
    <source>
        <strain evidence="2">12Hb</strain>
    </source>
</reference>
<evidence type="ECO:0000313" key="3">
    <source>
        <dbReference type="Proteomes" id="UP000466442"/>
    </source>
</evidence>
<feature type="compositionally biased region" description="Acidic residues" evidence="1">
    <location>
        <begin position="305"/>
        <end position="326"/>
    </location>
</feature>
<evidence type="ECO:0000313" key="2">
    <source>
        <dbReference type="EMBL" id="KAF6209886.1"/>
    </source>
</evidence>
<proteinExistence type="predicted"/>
<dbReference type="AlphaFoldDB" id="A0A8S9XPC4"/>
<keyword evidence="3" id="KW-1185">Reference proteome</keyword>
<organism evidence="2 3">
    <name type="scientific">Apolygus lucorum</name>
    <name type="common">Small green plant bug</name>
    <name type="synonym">Lygocoris lucorum</name>
    <dbReference type="NCBI Taxonomy" id="248454"/>
    <lineage>
        <taxon>Eukaryota</taxon>
        <taxon>Metazoa</taxon>
        <taxon>Ecdysozoa</taxon>
        <taxon>Arthropoda</taxon>
        <taxon>Hexapoda</taxon>
        <taxon>Insecta</taxon>
        <taxon>Pterygota</taxon>
        <taxon>Neoptera</taxon>
        <taxon>Paraneoptera</taxon>
        <taxon>Hemiptera</taxon>
        <taxon>Heteroptera</taxon>
        <taxon>Panheteroptera</taxon>
        <taxon>Cimicomorpha</taxon>
        <taxon>Miridae</taxon>
        <taxon>Mirini</taxon>
        <taxon>Apolygus</taxon>
    </lineage>
</organism>
<sequence>MKADNMKSVATFTIFSFLLLLIAMFLVVYRYDLYNMDGGTSIRIGLVVHDARNGTTMGQDAKSREQKSQKDEMQDQYSLSENGQRDSATRKDLRHPTAGNTQFFHNIIAIMATESHQPGEAGSQKLPLGAVVTQSPPSDDPIRRMISKLGKMVPKQNVDLPITTVENIPSRPTLAADSVDRGTVRIPPTPKNPIRNGGSTTTSSVFKESEHNKHVVYPPETLPTPVPAASPAKSWPSMILPDSGFANSDEISPFSLFSRFADFMRSDEEDILKPSDYDSQEMWPRMDDLTEFFKNPGENLLQEYSSEELDNEESKEDSEGTEDSDGIEFQNPIYSFLHDVDRDWKI</sequence>
<accession>A0A8S9XPC4</accession>
<dbReference type="EMBL" id="WIXP02000006">
    <property type="protein sequence ID" value="KAF6209886.1"/>
    <property type="molecule type" value="Genomic_DNA"/>
</dbReference>